<evidence type="ECO:0000313" key="10">
    <source>
        <dbReference type="Proteomes" id="UP000595437"/>
    </source>
</evidence>
<evidence type="ECO:0000259" key="8">
    <source>
        <dbReference type="PROSITE" id="PS50259"/>
    </source>
</evidence>
<dbReference type="OrthoDB" id="9880600at2759"/>
<protein>
    <recommendedName>
        <fullName evidence="8">G-protein coupled receptors family 3 profile domain-containing protein</fullName>
    </recommendedName>
</protein>
<feature type="domain" description="G-protein coupled receptors family 3 profile" evidence="8">
    <location>
        <begin position="73"/>
        <end position="278"/>
    </location>
</feature>
<feature type="non-terminal residue" evidence="9">
    <location>
        <position position="1"/>
    </location>
</feature>
<dbReference type="Pfam" id="PF00003">
    <property type="entry name" value="7tm_3"/>
    <property type="match status" value="1"/>
</dbReference>
<feature type="compositionally biased region" description="Basic residues" evidence="6">
    <location>
        <begin position="524"/>
        <end position="554"/>
    </location>
</feature>
<evidence type="ECO:0000313" key="9">
    <source>
        <dbReference type="EMBL" id="QQP42474.1"/>
    </source>
</evidence>
<dbReference type="PRINTS" id="PR01223">
    <property type="entry name" value="BRIDEOF7LESS"/>
</dbReference>
<feature type="transmembrane region" description="Helical" evidence="7">
    <location>
        <begin position="194"/>
        <end position="213"/>
    </location>
</feature>
<name>A0A7T8K1Q6_CALRO</name>
<comment type="subcellular location">
    <subcellularLocation>
        <location evidence="1">Membrane</location>
        <topology evidence="1">Multi-pass membrane protein</topology>
    </subcellularLocation>
</comment>
<keyword evidence="4 7" id="KW-0472">Membrane</keyword>
<keyword evidence="5" id="KW-0325">Glycoprotein</keyword>
<dbReference type="GO" id="GO:0016020">
    <property type="term" value="C:membrane"/>
    <property type="evidence" value="ECO:0007669"/>
    <property type="project" value="UniProtKB-SubCell"/>
</dbReference>
<evidence type="ECO:0000256" key="4">
    <source>
        <dbReference type="ARBA" id="ARBA00023136"/>
    </source>
</evidence>
<organism evidence="9 10">
    <name type="scientific">Caligus rogercresseyi</name>
    <name type="common">Sea louse</name>
    <dbReference type="NCBI Taxonomy" id="217165"/>
    <lineage>
        <taxon>Eukaryota</taxon>
        <taxon>Metazoa</taxon>
        <taxon>Ecdysozoa</taxon>
        <taxon>Arthropoda</taxon>
        <taxon>Crustacea</taxon>
        <taxon>Multicrustacea</taxon>
        <taxon>Hexanauplia</taxon>
        <taxon>Copepoda</taxon>
        <taxon>Siphonostomatoida</taxon>
        <taxon>Caligidae</taxon>
        <taxon>Caligus</taxon>
    </lineage>
</organism>
<dbReference type="PROSITE" id="PS50259">
    <property type="entry name" value="G_PROTEIN_RECEP_F3_4"/>
    <property type="match status" value="1"/>
</dbReference>
<gene>
    <name evidence="9" type="ORF">FKW44_017158</name>
</gene>
<feature type="compositionally biased region" description="Basic residues" evidence="6">
    <location>
        <begin position="339"/>
        <end position="365"/>
    </location>
</feature>
<dbReference type="EMBL" id="CP045900">
    <property type="protein sequence ID" value="QQP42474.1"/>
    <property type="molecule type" value="Genomic_DNA"/>
</dbReference>
<evidence type="ECO:0000256" key="6">
    <source>
        <dbReference type="SAM" id="MobiDB-lite"/>
    </source>
</evidence>
<dbReference type="Proteomes" id="UP000595437">
    <property type="component" value="Chromosome 11"/>
</dbReference>
<feature type="transmembrane region" description="Helical" evidence="7">
    <location>
        <begin position="225"/>
        <end position="248"/>
    </location>
</feature>
<feature type="region of interest" description="Disordered" evidence="6">
    <location>
        <begin position="319"/>
        <end position="408"/>
    </location>
</feature>
<feature type="compositionally biased region" description="Low complexity" evidence="6">
    <location>
        <begin position="386"/>
        <end position="407"/>
    </location>
</feature>
<evidence type="ECO:0000256" key="3">
    <source>
        <dbReference type="ARBA" id="ARBA00022989"/>
    </source>
</evidence>
<feature type="transmembrane region" description="Helical" evidence="7">
    <location>
        <begin position="76"/>
        <end position="97"/>
    </location>
</feature>
<keyword evidence="10" id="KW-1185">Reference proteome</keyword>
<evidence type="ECO:0000256" key="1">
    <source>
        <dbReference type="ARBA" id="ARBA00004141"/>
    </source>
</evidence>
<feature type="transmembrane region" description="Helical" evidence="7">
    <location>
        <begin position="254"/>
        <end position="272"/>
    </location>
</feature>
<evidence type="ECO:0000256" key="5">
    <source>
        <dbReference type="ARBA" id="ARBA00023180"/>
    </source>
</evidence>
<keyword evidence="2 7" id="KW-0812">Transmembrane</keyword>
<dbReference type="InterPro" id="IPR002956">
    <property type="entry name" value="Bride_of_7less"/>
</dbReference>
<proteinExistence type="predicted"/>
<dbReference type="GO" id="GO:0005118">
    <property type="term" value="F:sevenless binding"/>
    <property type="evidence" value="ECO:0007669"/>
    <property type="project" value="InterPro"/>
</dbReference>
<reference evidence="10" key="1">
    <citation type="submission" date="2021-01" db="EMBL/GenBank/DDBJ databases">
        <title>Caligus Genome Assembly.</title>
        <authorList>
            <person name="Gallardo-Escarate C."/>
        </authorList>
    </citation>
    <scope>NUCLEOTIDE SEQUENCE [LARGE SCALE GENOMIC DNA]</scope>
</reference>
<dbReference type="InterPro" id="IPR050726">
    <property type="entry name" value="mGluR"/>
</dbReference>
<dbReference type="GO" id="GO:0004930">
    <property type="term" value="F:G protein-coupled receptor activity"/>
    <property type="evidence" value="ECO:0007669"/>
    <property type="project" value="InterPro"/>
</dbReference>
<keyword evidence="3 7" id="KW-1133">Transmembrane helix</keyword>
<dbReference type="PANTHER" id="PTHR24060">
    <property type="entry name" value="METABOTROPIC GLUTAMATE RECEPTOR"/>
    <property type="match status" value="1"/>
</dbReference>
<feature type="transmembrane region" description="Helical" evidence="7">
    <location>
        <begin position="109"/>
        <end position="126"/>
    </location>
</feature>
<dbReference type="GO" id="GO:0007601">
    <property type="term" value="P:visual perception"/>
    <property type="evidence" value="ECO:0007669"/>
    <property type="project" value="InterPro"/>
</dbReference>
<evidence type="ECO:0000256" key="7">
    <source>
        <dbReference type="SAM" id="Phobius"/>
    </source>
</evidence>
<sequence>IERTELPPLLLLNKDMNETDIQDTKADIMLSYSSFLGRTWTLVVISGASIGICVALWMLIYVTIKIFDRTLHGNQTMGILLLISVVGLFTSVAPWLVPPSPSSCYARHIMHPIFIVICFGILLVKSMQLRSLINVGHGGTIPQVNQILSLLFMIAVQIVITVEWYMSLEEPMRAIEIGGYPVCSNASQKRFLLLHLYPCLLLLLAFVYGVSVIKIRHNYNEGRWITCATLLIIPVFIVWSLIYVFAPIEYQDPSVALSVTTISCILLLSIFAPKMNTINKKSGIFRKLKRSGSDTTVYTAFSGDLLLHPQEAGMRKIPVISSSPSSGHHPRPFHPPPHMFHHRHHHHHGPHHRHHHHPPPYRRLAHPYPIKPTSKIRFNGLNYVNATPSGGSSSSRAPHSSTTTSSSYRDWKQNQHYAPHSHHQHRDVYVDPPPLIKEMTQSEEENDSTLSEGNNDVTVVEGDLSPRISSDLSASSLKKYTASNTNANAMSKAIFATHNRHAFRGVPQESRGILSHKNPSRGPPHSHHHTHLHHHHGGHGRHGGHHHHHVHRSHSPTDGMILTPTGLYHY</sequence>
<feature type="region of interest" description="Disordered" evidence="6">
    <location>
        <begin position="516"/>
        <end position="563"/>
    </location>
</feature>
<feature type="transmembrane region" description="Helical" evidence="7">
    <location>
        <begin position="147"/>
        <end position="166"/>
    </location>
</feature>
<dbReference type="InterPro" id="IPR017978">
    <property type="entry name" value="GPCR_3_C"/>
</dbReference>
<accession>A0A7T8K1Q6</accession>
<dbReference type="AlphaFoldDB" id="A0A7T8K1Q6"/>
<evidence type="ECO:0000256" key="2">
    <source>
        <dbReference type="ARBA" id="ARBA00022692"/>
    </source>
</evidence>
<feature type="transmembrane region" description="Helical" evidence="7">
    <location>
        <begin position="39"/>
        <end position="64"/>
    </location>
</feature>